<feature type="compositionally biased region" description="Basic and acidic residues" evidence="1">
    <location>
        <begin position="1227"/>
        <end position="1267"/>
    </location>
</feature>
<feature type="compositionally biased region" description="Basic and acidic residues" evidence="1">
    <location>
        <begin position="507"/>
        <end position="531"/>
    </location>
</feature>
<feature type="region of interest" description="Disordered" evidence="1">
    <location>
        <begin position="111"/>
        <end position="132"/>
    </location>
</feature>
<feature type="region of interest" description="Disordered" evidence="1">
    <location>
        <begin position="1"/>
        <end position="70"/>
    </location>
</feature>
<reference evidence="2 3" key="1">
    <citation type="journal article" date="2018" name="Front. Microbiol.">
        <title>Prospects for Fungal Bioremediation of Acidic Radioactive Waste Sites: Characterization and Genome Sequence of Rhodotorula taiwanensis MD1149.</title>
        <authorList>
            <person name="Tkavc R."/>
            <person name="Matrosova V.Y."/>
            <person name="Grichenko O.E."/>
            <person name="Gostincar C."/>
            <person name="Volpe R.P."/>
            <person name="Klimenkova P."/>
            <person name="Gaidamakova E.K."/>
            <person name="Zhou C.E."/>
            <person name="Stewart B.J."/>
            <person name="Lyman M.G."/>
            <person name="Malfatti S.A."/>
            <person name="Rubinfeld B."/>
            <person name="Courtot M."/>
            <person name="Singh J."/>
            <person name="Dalgard C.L."/>
            <person name="Hamilton T."/>
            <person name="Frey K.G."/>
            <person name="Gunde-Cimerman N."/>
            <person name="Dugan L."/>
            <person name="Daly M.J."/>
        </authorList>
    </citation>
    <scope>NUCLEOTIDE SEQUENCE [LARGE SCALE GENOMIC DNA]</scope>
    <source>
        <strain evidence="2 3">MD1149</strain>
    </source>
</reference>
<feature type="compositionally biased region" description="Low complexity" evidence="1">
    <location>
        <begin position="405"/>
        <end position="432"/>
    </location>
</feature>
<feature type="compositionally biased region" description="Basic and acidic residues" evidence="1">
    <location>
        <begin position="985"/>
        <end position="1001"/>
    </location>
</feature>
<feature type="compositionally biased region" description="Polar residues" evidence="1">
    <location>
        <begin position="52"/>
        <end position="65"/>
    </location>
</feature>
<name>A0A2S5B186_9BASI</name>
<feature type="compositionally biased region" description="Pro residues" evidence="1">
    <location>
        <begin position="180"/>
        <end position="193"/>
    </location>
</feature>
<feature type="region of interest" description="Disordered" evidence="1">
    <location>
        <begin position="960"/>
        <end position="1051"/>
    </location>
</feature>
<dbReference type="CDD" id="cd22249">
    <property type="entry name" value="UDM1_RNF168_RNF169-like"/>
    <property type="match status" value="1"/>
</dbReference>
<protein>
    <submittedName>
        <fullName evidence="2">Uncharacterized protein</fullName>
    </submittedName>
</protein>
<feature type="compositionally biased region" description="Low complexity" evidence="1">
    <location>
        <begin position="489"/>
        <end position="506"/>
    </location>
</feature>
<feature type="region of interest" description="Disordered" evidence="1">
    <location>
        <begin position="616"/>
        <end position="759"/>
    </location>
</feature>
<gene>
    <name evidence="2" type="ORF">BMF94_6440</name>
</gene>
<comment type="caution">
    <text evidence="2">The sequence shown here is derived from an EMBL/GenBank/DDBJ whole genome shotgun (WGS) entry which is preliminary data.</text>
</comment>
<dbReference type="EMBL" id="PJQD01000115">
    <property type="protein sequence ID" value="POY70526.1"/>
    <property type="molecule type" value="Genomic_DNA"/>
</dbReference>
<feature type="region of interest" description="Disordered" evidence="1">
    <location>
        <begin position="329"/>
        <end position="531"/>
    </location>
</feature>
<evidence type="ECO:0000256" key="1">
    <source>
        <dbReference type="SAM" id="MobiDB-lite"/>
    </source>
</evidence>
<dbReference type="Proteomes" id="UP000237144">
    <property type="component" value="Unassembled WGS sequence"/>
</dbReference>
<sequence length="1295" mass="135565">MAPGPSLLPVRPGRTVPSALPRAVPAVVVPVSSPPRPKVAYVGDHSPYAPVPSTSRLSPAQQSPPRSDFDASRLKWADLLAAETGDDLLNEQSGSWLLDQSAFTIAATTPARTKTARKRSPTPLNELYRLDDLTDDDAPTAVSAAADPVATAAVSIDASPRRERVQQGDAQILRAAPEAAPLPPLSPSPPPALPTIDEEPSSLLGPNQDLAGPEPTEASDGECPASPPRARSKSATPALEAVQPNADYARRQYRPSLAPLPTGHGEDGDNTVQMSRSRSTSPAAVPLVAPVPERPVGTASGERVAFLAQNEAPPVGSSILATAASTNLHEPVPTLSSPTIPSAAAEGVTDSGGAVAAPSLPAESTAAPGKRRVPRASLAVTSRAAAAGPTRPAHLLPADHPAHPRPSLLASLSASSAPLAAPAGPAARPKPAAKVKGIPGPDEEARRRAREAKEAREKSARERKDKAERHAAALREEKRREKELEKAVAPETAAAQAKATSATSAESARRTAQREAHHLERPKGDEPRRLHSLDAPVQTVSHGAISSKAPLEPEVAGCAPPAVSLSSTDRPTFAAIPTAPTSTAPTASIAPTASAEPIVLSDRALPLVIIETCDDSQHPNTATHPFDADMTLPDMGAPLDFGSSSTMQSQLVSGTQVSSATTSTPARHLKRKADSDGAPKAGVNDKTAGATAPSKRTRRPSVVGAQSQATSSKLSPAINPRQGVAERPVFESVAPPAGTSETGPMAAPKRRPSRLTVDDDCVERVDGSRPLRDQSIASQPGRARVVRVTLQVPAAPQAPPTHLPALPARMGEPAVSTAEAKKRRRASRVTSPDAQPAVAKPASSPAPPPASVPDERPHHLLKHSRSVPVVSAPAPVIVELPARPRVKPALVIGGITLPASFTFAEPEEEDEVERARRLEEKERREQLAEAVLAEKKRMRESASAWAMRPDEATKRRRIVAASSKHGSDVGDTAAVPLPASAPTRADTDRARNAARPSEHFSPRTAPASIEAPTSSCGVPSANTPDEPLALTREALERNSRKVGPRPDLQRRVSRFLEEISEAEESPEVAVLPAIQDSPTGLAASPAATVAEKSAVVLADPCGPVVKPVAAERAPSPVPEALVGDAAVTNLMQPVSSKEGALAASLRNASVAEDGARPKKISATTSTVLKPATKRPAAPVKTLSEPHPTKKVRRDQPTLATASAARVRPTGQENGASRSRPEGGVAAEIEKQLQARLAWSERQKRREEEAKAFRQRQRDEEANRERAKLAQLRSSLQQARRPAPALKPVARPVSRT</sequence>
<feature type="region of interest" description="Disordered" evidence="1">
    <location>
        <begin position="154"/>
        <end position="296"/>
    </location>
</feature>
<feature type="compositionally biased region" description="Polar residues" evidence="1">
    <location>
        <begin position="270"/>
        <end position="281"/>
    </location>
</feature>
<dbReference type="STRING" id="741276.A0A2S5B186"/>
<evidence type="ECO:0000313" key="2">
    <source>
        <dbReference type="EMBL" id="POY70526.1"/>
    </source>
</evidence>
<feature type="region of interest" description="Disordered" evidence="1">
    <location>
        <begin position="1149"/>
        <end position="1295"/>
    </location>
</feature>
<organism evidence="2 3">
    <name type="scientific">Rhodotorula taiwanensis</name>
    <dbReference type="NCBI Taxonomy" id="741276"/>
    <lineage>
        <taxon>Eukaryota</taxon>
        <taxon>Fungi</taxon>
        <taxon>Dikarya</taxon>
        <taxon>Basidiomycota</taxon>
        <taxon>Pucciniomycotina</taxon>
        <taxon>Microbotryomycetes</taxon>
        <taxon>Sporidiobolales</taxon>
        <taxon>Sporidiobolaceae</taxon>
        <taxon>Rhodotorula</taxon>
    </lineage>
</organism>
<proteinExistence type="predicted"/>
<feature type="compositionally biased region" description="Low complexity" evidence="1">
    <location>
        <begin position="16"/>
        <end position="31"/>
    </location>
</feature>
<feature type="compositionally biased region" description="Polar residues" evidence="1">
    <location>
        <begin position="704"/>
        <end position="714"/>
    </location>
</feature>
<feature type="compositionally biased region" description="Polar residues" evidence="1">
    <location>
        <begin position="1011"/>
        <end position="1023"/>
    </location>
</feature>
<feature type="compositionally biased region" description="Basic and acidic residues" evidence="1">
    <location>
        <begin position="443"/>
        <end position="488"/>
    </location>
</feature>
<feature type="compositionally biased region" description="Polar residues" evidence="1">
    <location>
        <begin position="329"/>
        <end position="340"/>
    </location>
</feature>
<dbReference type="OrthoDB" id="10691297at2759"/>
<keyword evidence="3" id="KW-1185">Reference proteome</keyword>
<feature type="compositionally biased region" description="Low complexity" evidence="1">
    <location>
        <begin position="375"/>
        <end position="387"/>
    </location>
</feature>
<feature type="compositionally biased region" description="Low complexity" evidence="1">
    <location>
        <begin position="282"/>
        <end position="296"/>
    </location>
</feature>
<feature type="compositionally biased region" description="Polar residues" evidence="1">
    <location>
        <begin position="642"/>
        <end position="665"/>
    </location>
</feature>
<evidence type="ECO:0000313" key="3">
    <source>
        <dbReference type="Proteomes" id="UP000237144"/>
    </source>
</evidence>
<accession>A0A2S5B186</accession>
<feature type="region of interest" description="Disordered" evidence="1">
    <location>
        <begin position="793"/>
        <end position="857"/>
    </location>
</feature>